<accession>Q23ED2</accession>
<gene>
    <name evidence="2" type="ORF">TTHERM_00717440</name>
</gene>
<dbReference type="GeneID" id="7839508"/>
<dbReference type="InParanoid" id="Q23ED2"/>
<dbReference type="InterPro" id="IPR015919">
    <property type="entry name" value="Cadherin-like_sf"/>
</dbReference>
<evidence type="ECO:0000313" key="3">
    <source>
        <dbReference type="Proteomes" id="UP000009168"/>
    </source>
</evidence>
<protein>
    <recommendedName>
        <fullName evidence="4">Calpain family cysteine protease</fullName>
    </recommendedName>
</protein>
<sequence length="1889" mass="220440">MLIIQIYKQNSKINNYGNVKKEVYGFGIQLKLLEQQVSAQTNTQIQQNIFQALPKEIITDKDNQPFVPSQMIKVEDQQLIIFICQDNFIALFDEQKNKIRIFNEPEQVQYILLIDNQKYLVSGMITIASIYQIQQESSGDFSLQLKQTFSIIDLTIVWMLYLPKQQNIIIICVEGVLILYNYIENGKVSYSNQIQFNNQSFIAGKISQDERFLFICKDPQNISIYQIETKTNIDKTIEISNLAFLLDLNSSYQVPQLELLQIDVFFIYYLDPWLGLYIADLSPLYSNDMQAIQNIQSIQFGLGNVNLSPETMCMTISRDQKYLYLGVRSQGILIFDISNITNPIWYYQLFVQGQAYYLLLSKNEEILYYSNSNGLYQYQITSLSLTNSIPNMYNSHKSKSLFDGPPFYKWRCQISQKSNVLYAAFDVEMIQRFQIILNSQVKGDISLQIIDTLPYAKDIISSTPYIDNICIDKKEENLYIPVTDQNNIIMKYQIPSSANLSNSLQYTQSLQYIDPQFTENMKISQDNKYLVLAYTIGVMIVDLEKFEIVSLLKIKDMQKNCHGVDFTRDTNYIFATARNTGIWIIDSKDKYNLQIIQVLKTKAGESVKSSQLYDIMYCLDGFNGLLIFDTSALPKLKKLSNLKLQGWANDITFLKDENYAIISTMDLGMISLINLTDKRNPILISQFQIGQQNSQTTCVDPGFQYIFILNQQSIRYFPLISNILIHYEFSFKQRNQNSNTVLNKDDYLQVGQTYELRLIPLYQQPNQLINNIFIFSNQQKQALPIWINYINTLYLEMTIPKEAISISNNSTITLLVQTQFYLKNTSFVYNSTSFIISPNLSSRIYQYLKICGFLDSQDLVTSLYNPEITLTFDNFGSDLTDTNQQILALQMVRNIIQNSIDYNPIFFKVQSSLYYILDQKNKTFQIHSIFNFVSIQFSFNSTSSLIFVQKEYANVISYRDDQNTTLNLQSSVDSINNILRQNIIYHINNNDQNSENKNYKVQLLIQDSYNSDINLQLNVSDLSCLKLKQKIQQLKELQPQIQKISSDSSFAIESTFFIQFDQNSFFDPDNIPLSYQLYIYQNNNYSIIPPEHFVKFDEQNLRMTGTPQASNLLDKLHLRLVVSNGYNQMYSDFYIKIYNVSLSYILNQVFKYIGPFAFILGIYRYKSYFINIILKNKTFYSQETAQINKVYRKKITLIGNELIITELFFNKFQRKNISKMMLKLEKNNTEIQNDIVSFAQLDQDNITQKQFLSNPNTFFSTQGNQNTTQIWIKQFNINSQFLDQKIDQENLQIHKQTSNLTKQKTLSVSKNKRNTNQLFNNKKIHQDISTSIAPAQQKNFSFVKKATKKLSEQEEKIVQIIKKNLEETKTKNFLDQDMIFKLCYSHAYIVNNFLSQSNNKLNNQYLNDDKILDIKISADKLFLKMLQNDIKIKFQGNNLKISEYSKEYRNQHSRFNYCLNAKVIDYLLQLDARTNIVYSYLKEYSKKQMNFTDNDWYKAFVQIEPTNELDCHGIPIPFSNVIVKESSILNCLSHLDLYTSKDQLFDEIWQHGISPTLIKQALIFDSLGLLNINSKKRTISKSKGESIFIQQHQIFSVEAFKFKKQTRIQFLRKMLNLEYERLPISKYQSLPSWIQFDCKNGVIILEGIPSHSDQEEILIRVYNVKNYIMMQYILKVIDEESEELQIQLNIPQYFAVNQTDIINESPVKITNYSAIGNTADQILPNTNKNKCTINQKIQKELKIYKKQGNIDDQLNQYHSPFNKQIDPNIQLSMDQSLRDSSEIFSKFQNLYKRQNTASSFSQQMSNQIKNPNQSQSNKNQKYMKNQLKSKSMSLIDLPNFIVQQDEDSSYSLEIDQLEQNNILANENKFNIKLHSTSIFSNPFSQYKSN</sequence>
<dbReference type="RefSeq" id="XP_001015066.2">
    <property type="nucleotide sequence ID" value="XM_001015066.2"/>
</dbReference>
<reference evidence="3" key="1">
    <citation type="journal article" date="2006" name="PLoS Biol.">
        <title>Macronuclear genome sequence of the ciliate Tetrahymena thermophila, a model eukaryote.</title>
        <authorList>
            <person name="Eisen J.A."/>
            <person name="Coyne R.S."/>
            <person name="Wu M."/>
            <person name="Wu D."/>
            <person name="Thiagarajan M."/>
            <person name="Wortman J.R."/>
            <person name="Badger J.H."/>
            <person name="Ren Q."/>
            <person name="Amedeo P."/>
            <person name="Jones K.M."/>
            <person name="Tallon L.J."/>
            <person name="Delcher A.L."/>
            <person name="Salzberg S.L."/>
            <person name="Silva J.C."/>
            <person name="Haas B.J."/>
            <person name="Majoros W.H."/>
            <person name="Farzad M."/>
            <person name="Carlton J.M."/>
            <person name="Smith R.K. Jr."/>
            <person name="Garg J."/>
            <person name="Pearlman R.E."/>
            <person name="Karrer K.M."/>
            <person name="Sun L."/>
            <person name="Manning G."/>
            <person name="Elde N.C."/>
            <person name="Turkewitz A.P."/>
            <person name="Asai D.J."/>
            <person name="Wilkes D.E."/>
            <person name="Wang Y."/>
            <person name="Cai H."/>
            <person name="Collins K."/>
            <person name="Stewart B.A."/>
            <person name="Lee S.R."/>
            <person name="Wilamowska K."/>
            <person name="Weinberg Z."/>
            <person name="Ruzzo W.L."/>
            <person name="Wloga D."/>
            <person name="Gaertig J."/>
            <person name="Frankel J."/>
            <person name="Tsao C.-C."/>
            <person name="Gorovsky M.A."/>
            <person name="Keeling P.J."/>
            <person name="Waller R.F."/>
            <person name="Patron N.J."/>
            <person name="Cherry J.M."/>
            <person name="Stover N.A."/>
            <person name="Krieger C.J."/>
            <person name="del Toro C."/>
            <person name="Ryder H.F."/>
            <person name="Williamson S.C."/>
            <person name="Barbeau R.A."/>
            <person name="Hamilton E.P."/>
            <person name="Orias E."/>
        </authorList>
    </citation>
    <scope>NUCLEOTIDE SEQUENCE [LARGE SCALE GENOMIC DNA]</scope>
    <source>
        <strain evidence="3">SB210</strain>
    </source>
</reference>
<dbReference type="SUPFAM" id="SSF50969">
    <property type="entry name" value="YVTN repeat-like/Quinoprotein amine dehydrogenase"/>
    <property type="match status" value="1"/>
</dbReference>
<feature type="compositionally biased region" description="Low complexity" evidence="1">
    <location>
        <begin position="1805"/>
        <end position="1820"/>
    </location>
</feature>
<dbReference type="KEGG" id="tet:TTHERM_00717440"/>
<evidence type="ECO:0008006" key="4">
    <source>
        <dbReference type="Google" id="ProtNLM"/>
    </source>
</evidence>
<dbReference type="EMBL" id="GG662649">
    <property type="protein sequence ID" value="EAR94821.2"/>
    <property type="molecule type" value="Genomic_DNA"/>
</dbReference>
<evidence type="ECO:0000256" key="1">
    <source>
        <dbReference type="SAM" id="MobiDB-lite"/>
    </source>
</evidence>
<keyword evidence="3" id="KW-1185">Reference proteome</keyword>
<name>Q23ED2_TETTS</name>
<feature type="region of interest" description="Disordered" evidence="1">
    <location>
        <begin position="1796"/>
        <end position="1820"/>
    </location>
</feature>
<dbReference type="SUPFAM" id="SSF49313">
    <property type="entry name" value="Cadherin-like"/>
    <property type="match status" value="1"/>
</dbReference>
<dbReference type="InterPro" id="IPR011044">
    <property type="entry name" value="Quino_amine_DH_bsu"/>
</dbReference>
<organism evidence="2 3">
    <name type="scientific">Tetrahymena thermophila (strain SB210)</name>
    <dbReference type="NCBI Taxonomy" id="312017"/>
    <lineage>
        <taxon>Eukaryota</taxon>
        <taxon>Sar</taxon>
        <taxon>Alveolata</taxon>
        <taxon>Ciliophora</taxon>
        <taxon>Intramacronucleata</taxon>
        <taxon>Oligohymenophorea</taxon>
        <taxon>Hymenostomatida</taxon>
        <taxon>Tetrahymenina</taxon>
        <taxon>Tetrahymenidae</taxon>
        <taxon>Tetrahymena</taxon>
    </lineage>
</organism>
<evidence type="ECO:0000313" key="2">
    <source>
        <dbReference type="EMBL" id="EAR94821.2"/>
    </source>
</evidence>
<dbReference type="GO" id="GO:0005509">
    <property type="term" value="F:calcium ion binding"/>
    <property type="evidence" value="ECO:0007669"/>
    <property type="project" value="InterPro"/>
</dbReference>
<dbReference type="GO" id="GO:0016020">
    <property type="term" value="C:membrane"/>
    <property type="evidence" value="ECO:0007669"/>
    <property type="project" value="InterPro"/>
</dbReference>
<dbReference type="SUPFAM" id="SSF50978">
    <property type="entry name" value="WD40 repeat-like"/>
    <property type="match status" value="1"/>
</dbReference>
<dbReference type="Proteomes" id="UP000009168">
    <property type="component" value="Unassembled WGS sequence"/>
</dbReference>
<proteinExistence type="predicted"/>
<dbReference type="InterPro" id="IPR036322">
    <property type="entry name" value="WD40_repeat_dom_sf"/>
</dbReference>
<dbReference type="HOGENOM" id="CLU_000949_0_0_1"/>